<dbReference type="KEGG" id="ure:UREG_04028"/>
<comment type="pathway">
    <text evidence="1">Amino-acid biosynthesis; L-phenylalanine biosynthesis; phenylpyruvate from prephenate: step 1/1.</text>
</comment>
<evidence type="ECO:0000313" key="11">
    <source>
        <dbReference type="Proteomes" id="UP000002058"/>
    </source>
</evidence>
<dbReference type="PROSITE" id="PS51171">
    <property type="entry name" value="PREPHENATE_DEHYDR_3"/>
    <property type="match status" value="1"/>
</dbReference>
<dbReference type="InterPro" id="IPR045865">
    <property type="entry name" value="ACT-like_dom_sf"/>
</dbReference>
<keyword evidence="6" id="KW-0456">Lyase</keyword>
<evidence type="ECO:0000259" key="8">
    <source>
        <dbReference type="PROSITE" id="PS51171"/>
    </source>
</evidence>
<comment type="catalytic activity">
    <reaction evidence="7">
        <text>prephenate + H(+) = 3-phenylpyruvate + CO2 + H2O</text>
        <dbReference type="Rhea" id="RHEA:21648"/>
        <dbReference type="ChEBI" id="CHEBI:15377"/>
        <dbReference type="ChEBI" id="CHEBI:15378"/>
        <dbReference type="ChEBI" id="CHEBI:16526"/>
        <dbReference type="ChEBI" id="CHEBI:18005"/>
        <dbReference type="ChEBI" id="CHEBI:29934"/>
        <dbReference type="EC" id="4.2.1.51"/>
    </reaction>
</comment>
<keyword evidence="3" id="KW-0028">Amino-acid biosynthesis</keyword>
<feature type="domain" description="Prephenate dehydratase" evidence="8">
    <location>
        <begin position="16"/>
        <end position="214"/>
    </location>
</feature>
<dbReference type="Gene3D" id="3.40.190.10">
    <property type="entry name" value="Periplasmic binding protein-like II"/>
    <property type="match status" value="2"/>
</dbReference>
<keyword evidence="5" id="KW-0584">Phenylalanine biosynthesis</keyword>
<dbReference type="InterPro" id="IPR001086">
    <property type="entry name" value="Preph_deHydtase"/>
</dbReference>
<dbReference type="FunFam" id="3.40.190.10:FF:000034">
    <property type="entry name" value="Chorismate mutase/prephenate dehydratase"/>
    <property type="match status" value="1"/>
</dbReference>
<dbReference type="PANTHER" id="PTHR21022:SF19">
    <property type="entry name" value="PREPHENATE DEHYDRATASE-RELATED"/>
    <property type="match status" value="1"/>
</dbReference>
<dbReference type="eggNOG" id="KOG2797">
    <property type="taxonomic scope" value="Eukaryota"/>
</dbReference>
<evidence type="ECO:0000256" key="3">
    <source>
        <dbReference type="ARBA" id="ARBA00022605"/>
    </source>
</evidence>
<dbReference type="EMBL" id="CH476616">
    <property type="protein sequence ID" value="EEP79182.1"/>
    <property type="molecule type" value="Genomic_DNA"/>
</dbReference>
<dbReference type="OrthoDB" id="983542at2759"/>
<keyword evidence="11" id="KW-1185">Reference proteome</keyword>
<organism evidence="10 11">
    <name type="scientific">Uncinocarpus reesii (strain UAMH 1704)</name>
    <dbReference type="NCBI Taxonomy" id="336963"/>
    <lineage>
        <taxon>Eukaryota</taxon>
        <taxon>Fungi</taxon>
        <taxon>Dikarya</taxon>
        <taxon>Ascomycota</taxon>
        <taxon>Pezizomycotina</taxon>
        <taxon>Eurotiomycetes</taxon>
        <taxon>Eurotiomycetidae</taxon>
        <taxon>Onygenales</taxon>
        <taxon>Onygenaceae</taxon>
        <taxon>Uncinocarpus</taxon>
    </lineage>
</organism>
<name>C4JMH0_UNCRE</name>
<dbReference type="RefSeq" id="XP_002544511.1">
    <property type="nucleotide sequence ID" value="XM_002544465.1"/>
</dbReference>
<dbReference type="UniPathway" id="UPA00121">
    <property type="reaction ID" value="UER00345"/>
</dbReference>
<keyword evidence="4" id="KW-0057">Aromatic amino acid biosynthesis</keyword>
<dbReference type="EC" id="4.2.1.51" evidence="2"/>
<dbReference type="SUPFAM" id="SSF55021">
    <property type="entry name" value="ACT-like"/>
    <property type="match status" value="1"/>
</dbReference>
<reference evidence="11" key="1">
    <citation type="journal article" date="2009" name="Genome Res.">
        <title>Comparative genomic analyses of the human fungal pathogens Coccidioides and their relatives.</title>
        <authorList>
            <person name="Sharpton T.J."/>
            <person name="Stajich J.E."/>
            <person name="Rounsley S.D."/>
            <person name="Gardner M.J."/>
            <person name="Wortman J.R."/>
            <person name="Jordar V.S."/>
            <person name="Maiti R."/>
            <person name="Kodira C.D."/>
            <person name="Neafsey D.E."/>
            <person name="Zeng Q."/>
            <person name="Hung C.-Y."/>
            <person name="McMahan C."/>
            <person name="Muszewska A."/>
            <person name="Grynberg M."/>
            <person name="Mandel M.A."/>
            <person name="Kellner E.M."/>
            <person name="Barker B.M."/>
            <person name="Galgiani J.N."/>
            <person name="Orbach M.J."/>
            <person name="Kirkland T.N."/>
            <person name="Cole G.T."/>
            <person name="Henn M.R."/>
            <person name="Birren B.W."/>
            <person name="Taylor J.W."/>
        </authorList>
    </citation>
    <scope>NUCLEOTIDE SEQUENCE [LARGE SCALE GENOMIC DNA]</scope>
    <source>
        <strain evidence="11">UAMH 1704</strain>
    </source>
</reference>
<dbReference type="FunCoup" id="C4JMH0">
    <property type="interactions" value="105"/>
</dbReference>
<dbReference type="CDD" id="cd04905">
    <property type="entry name" value="ACT_CM-PDT"/>
    <property type="match status" value="1"/>
</dbReference>
<dbReference type="GO" id="GO:0009094">
    <property type="term" value="P:L-phenylalanine biosynthetic process"/>
    <property type="evidence" value="ECO:0007669"/>
    <property type="project" value="UniProtKB-UniPathway"/>
</dbReference>
<evidence type="ECO:0000256" key="7">
    <source>
        <dbReference type="ARBA" id="ARBA00047848"/>
    </source>
</evidence>
<accession>C4JMH0</accession>
<dbReference type="GO" id="GO:0004664">
    <property type="term" value="F:prephenate dehydratase activity"/>
    <property type="evidence" value="ECO:0007669"/>
    <property type="project" value="UniProtKB-EC"/>
</dbReference>
<sequence>MAFLQSPALSSASKLRVAFLGPLGSFSHEAAVASFGSEALLLPQSSFHDAFAAIQSNSADYAAIPLENSSNGAVVQTYDLLADREKLYGDITICGEYYLAVHHCLLVKQSGNKSSLGVPKDITTDARYKSITKLYTHPQAWGQCEKFLSKHFKGVERQDVSSTSKAAEIVSQETDGHGAAIANKFAAEYHKLDILAQNIEDNPENTTRFLLLRNKKAQNTAQCNREPRQSLGKPKHKTLMSFIVDHNSPGSLADALVIFKQHGMNLTTINSRPSGIHPWQYVFFVECQPTSETWSDDLMDNVIEDLKAVTKSSRHLGSWSDALGSK</sequence>
<dbReference type="NCBIfam" id="NF008865">
    <property type="entry name" value="PRK11898.1"/>
    <property type="match status" value="1"/>
</dbReference>
<evidence type="ECO:0000256" key="4">
    <source>
        <dbReference type="ARBA" id="ARBA00023141"/>
    </source>
</evidence>
<dbReference type="Gene3D" id="3.30.70.260">
    <property type="match status" value="1"/>
</dbReference>
<dbReference type="CDD" id="cd13532">
    <property type="entry name" value="PBP2_PDT_like"/>
    <property type="match status" value="1"/>
</dbReference>
<dbReference type="SUPFAM" id="SSF53850">
    <property type="entry name" value="Periplasmic binding protein-like II"/>
    <property type="match status" value="1"/>
</dbReference>
<dbReference type="Proteomes" id="UP000002058">
    <property type="component" value="Unassembled WGS sequence"/>
</dbReference>
<dbReference type="PROSITE" id="PS51671">
    <property type="entry name" value="ACT"/>
    <property type="match status" value="1"/>
</dbReference>
<proteinExistence type="predicted"/>
<dbReference type="OMA" id="PLMIYRE"/>
<dbReference type="InParanoid" id="C4JMH0"/>
<dbReference type="STRING" id="336963.C4JMH0"/>
<protein>
    <recommendedName>
        <fullName evidence="2">prephenate dehydratase</fullName>
        <ecNumber evidence="2">4.2.1.51</ecNumber>
    </recommendedName>
</protein>
<dbReference type="InterPro" id="IPR002912">
    <property type="entry name" value="ACT_dom"/>
</dbReference>
<dbReference type="PIRSF" id="PIRSF001500">
    <property type="entry name" value="Chor_mut_pdt_Ppr"/>
    <property type="match status" value="1"/>
</dbReference>
<evidence type="ECO:0000256" key="1">
    <source>
        <dbReference type="ARBA" id="ARBA00004741"/>
    </source>
</evidence>
<feature type="domain" description="ACT" evidence="9">
    <location>
        <begin position="240"/>
        <end position="320"/>
    </location>
</feature>
<dbReference type="GO" id="GO:0005737">
    <property type="term" value="C:cytoplasm"/>
    <property type="evidence" value="ECO:0007669"/>
    <property type="project" value="TreeGrafter"/>
</dbReference>
<evidence type="ECO:0000256" key="5">
    <source>
        <dbReference type="ARBA" id="ARBA00023222"/>
    </source>
</evidence>
<dbReference type="AlphaFoldDB" id="C4JMH0"/>
<evidence type="ECO:0000259" key="9">
    <source>
        <dbReference type="PROSITE" id="PS51671"/>
    </source>
</evidence>
<dbReference type="VEuPathDB" id="FungiDB:UREG_04028"/>
<evidence type="ECO:0000313" key="10">
    <source>
        <dbReference type="EMBL" id="EEP79182.1"/>
    </source>
</evidence>
<gene>
    <name evidence="10" type="ORF">UREG_04028</name>
</gene>
<dbReference type="HOGENOM" id="CLU_035008_5_1_1"/>
<evidence type="ECO:0000256" key="6">
    <source>
        <dbReference type="ARBA" id="ARBA00023239"/>
    </source>
</evidence>
<dbReference type="Pfam" id="PF00800">
    <property type="entry name" value="PDT"/>
    <property type="match status" value="1"/>
</dbReference>
<evidence type="ECO:0000256" key="2">
    <source>
        <dbReference type="ARBA" id="ARBA00013147"/>
    </source>
</evidence>
<dbReference type="InterPro" id="IPR008242">
    <property type="entry name" value="Chor_mutase/pphenate_deHydtase"/>
</dbReference>
<dbReference type="GeneID" id="8444000"/>
<dbReference type="PANTHER" id="PTHR21022">
    <property type="entry name" value="PREPHENATE DEHYDRATASE P PROTEIN"/>
    <property type="match status" value="1"/>
</dbReference>